<feature type="region of interest" description="Disordered" evidence="3">
    <location>
        <begin position="465"/>
        <end position="488"/>
    </location>
</feature>
<dbReference type="GeneID" id="109469569"/>
<evidence type="ECO:0000256" key="5">
    <source>
        <dbReference type="SAM" id="SignalP"/>
    </source>
</evidence>
<dbReference type="SMART" id="SM00369">
    <property type="entry name" value="LRR_TYP"/>
    <property type="match status" value="5"/>
</dbReference>
<keyword evidence="1" id="KW-0433">Leucine-rich repeat</keyword>
<dbReference type="SUPFAM" id="SSF52058">
    <property type="entry name" value="L domain-like"/>
    <property type="match status" value="1"/>
</dbReference>
<sequence>MLFLLLLAAACAASGSPHMHVPHCKKGGWLECVPCTDKPGISTIKIREAVCVLCKVLNGDVASVSPFPFLASANKVAIRGYPFHVLSARKLAPLEHSKVHILALIDAKITDVENNTFAGFSSLEKLSLDSNRLTSVNQTWFTGLENLLMLILSNNSIRQIEPGSFADFTRLQVLDLENNLLQAVDPSWRIRLKVGVITMILRSNAITTISPGAFQHIHLTSLDLGDNDLSCLDEDVFRGQSSLKQLHVSSGMLSSVHDATPHKMTWSLHRLANVFRGSVTMVVVVPKFLFCVRHNTNGVSFGWMFDSSDNVAGNTEFGAVNPGMSCGDLDSSLRTISIKAPVVVLATDGTEKMDPNTLEQCRQVWEYGGGVAVNLDLMGNSLFRLVSMATESTGFEGVAMSLVQTQDTNTRTTTESDTYTIHTNATNDNTRNISCIRITRGEHTKLFFTVPPVQRHTHTTQASYRTGTTISGSPTHYSETTEKDHTSPEQRNYMYSTLQVMSTTHGQDLEVQAPGHVVIPVVVSAVIFLVLPPLVVLVWKVCAARLKAEDDRTSDDAHIWTIPSCVTFPGLLRSASLPACSGKKMASDDTGSCRSLPAVLQSIELTYSQIPDHLAVAQRPLPALPSTCWEIPNHGTAAQHPLPVSHHTYIETPDDESGPMPLYADAEFSLHVITNRRDNGTTSSRCRSGRAIATYGSTGQTEGQRNPFYRNASGVADIRTRREFRAALVSQPALRGVSHYAKVTGAILYCNTPQRASLPTVTPPNTYWPWEIPGEGTYNTPRRASLPTVTLPNTYWPWEIPGEGIRNTP</sequence>
<keyword evidence="4" id="KW-1133">Transmembrane helix</keyword>
<keyword evidence="4" id="KW-0812">Transmembrane</keyword>
<dbReference type="Proteomes" id="UP000515135">
    <property type="component" value="Unplaced"/>
</dbReference>
<dbReference type="InterPro" id="IPR001611">
    <property type="entry name" value="Leu-rich_rpt"/>
</dbReference>
<evidence type="ECO:0000256" key="3">
    <source>
        <dbReference type="SAM" id="MobiDB-lite"/>
    </source>
</evidence>
<protein>
    <submittedName>
        <fullName evidence="7">Uncharacterized protein LOC109469569</fullName>
    </submittedName>
</protein>
<dbReference type="AlphaFoldDB" id="A0A6P4Z269"/>
<dbReference type="OrthoDB" id="10104740at2759"/>
<dbReference type="RefSeq" id="XP_019623661.1">
    <property type="nucleotide sequence ID" value="XM_019768102.1"/>
</dbReference>
<keyword evidence="2" id="KW-0677">Repeat</keyword>
<evidence type="ECO:0000256" key="4">
    <source>
        <dbReference type="SAM" id="Phobius"/>
    </source>
</evidence>
<feature type="compositionally biased region" description="Polar residues" evidence="3">
    <location>
        <begin position="465"/>
        <end position="478"/>
    </location>
</feature>
<proteinExistence type="predicted"/>
<evidence type="ECO:0000256" key="1">
    <source>
        <dbReference type="ARBA" id="ARBA00022614"/>
    </source>
</evidence>
<organism evidence="6 7">
    <name type="scientific">Branchiostoma belcheri</name>
    <name type="common">Amphioxus</name>
    <dbReference type="NCBI Taxonomy" id="7741"/>
    <lineage>
        <taxon>Eukaryota</taxon>
        <taxon>Metazoa</taxon>
        <taxon>Chordata</taxon>
        <taxon>Cephalochordata</taxon>
        <taxon>Leptocardii</taxon>
        <taxon>Amphioxiformes</taxon>
        <taxon>Branchiostomatidae</taxon>
        <taxon>Branchiostoma</taxon>
    </lineage>
</organism>
<keyword evidence="4" id="KW-0472">Membrane</keyword>
<reference evidence="7" key="1">
    <citation type="submission" date="2025-08" db="UniProtKB">
        <authorList>
            <consortium name="RefSeq"/>
        </authorList>
    </citation>
    <scope>IDENTIFICATION</scope>
    <source>
        <tissue evidence="7">Gonad</tissue>
    </source>
</reference>
<dbReference type="PANTHER" id="PTHR24366">
    <property type="entry name" value="IG(IMMUNOGLOBULIN) AND LRR(LEUCINE RICH REPEAT) DOMAINS"/>
    <property type="match status" value="1"/>
</dbReference>
<dbReference type="KEGG" id="bbel:109469569"/>
<dbReference type="FunFam" id="3.80.10.10:FF:001023">
    <property type="entry name" value="Uncharacterized protein"/>
    <property type="match status" value="1"/>
</dbReference>
<name>A0A6P4Z269_BRABE</name>
<dbReference type="PANTHER" id="PTHR24366:SF96">
    <property type="entry name" value="LEUCINE RICH REPEAT CONTAINING 53"/>
    <property type="match status" value="1"/>
</dbReference>
<keyword evidence="6" id="KW-1185">Reference proteome</keyword>
<feature type="signal peptide" evidence="5">
    <location>
        <begin position="1"/>
        <end position="15"/>
    </location>
</feature>
<gene>
    <name evidence="7" type="primary">LOC109469569</name>
</gene>
<evidence type="ECO:0000313" key="7">
    <source>
        <dbReference type="RefSeq" id="XP_019623661.1"/>
    </source>
</evidence>
<dbReference type="InterPro" id="IPR032675">
    <property type="entry name" value="LRR_dom_sf"/>
</dbReference>
<dbReference type="InterPro" id="IPR003591">
    <property type="entry name" value="Leu-rich_rpt_typical-subtyp"/>
</dbReference>
<accession>A0A6P4Z269</accession>
<dbReference type="Pfam" id="PF13855">
    <property type="entry name" value="LRR_8"/>
    <property type="match status" value="2"/>
</dbReference>
<keyword evidence="5" id="KW-0732">Signal</keyword>
<dbReference type="PROSITE" id="PS51450">
    <property type="entry name" value="LRR"/>
    <property type="match status" value="1"/>
</dbReference>
<feature type="transmembrane region" description="Helical" evidence="4">
    <location>
        <begin position="517"/>
        <end position="539"/>
    </location>
</feature>
<feature type="chain" id="PRO_5027634183" evidence="5">
    <location>
        <begin position="16"/>
        <end position="809"/>
    </location>
</feature>
<dbReference type="Gene3D" id="3.80.10.10">
    <property type="entry name" value="Ribonuclease Inhibitor"/>
    <property type="match status" value="2"/>
</dbReference>
<evidence type="ECO:0000313" key="6">
    <source>
        <dbReference type="Proteomes" id="UP000515135"/>
    </source>
</evidence>
<feature type="compositionally biased region" description="Basic and acidic residues" evidence="3">
    <location>
        <begin position="479"/>
        <end position="488"/>
    </location>
</feature>
<evidence type="ECO:0000256" key="2">
    <source>
        <dbReference type="ARBA" id="ARBA00022737"/>
    </source>
</evidence>